<evidence type="ECO:0000256" key="1">
    <source>
        <dbReference type="ARBA" id="ARBA00011028"/>
    </source>
</evidence>
<dbReference type="EMBL" id="JBBMFJ010000007">
    <property type="protein sequence ID" value="MEQ2562566.1"/>
    <property type="molecule type" value="Genomic_DNA"/>
</dbReference>
<evidence type="ECO:0000256" key="4">
    <source>
        <dbReference type="RuleBase" id="RU003512"/>
    </source>
</evidence>
<keyword evidence="7" id="KW-1185">Reference proteome</keyword>
<evidence type="ECO:0000256" key="3">
    <source>
        <dbReference type="ARBA" id="ARBA00022729"/>
    </source>
</evidence>
<dbReference type="PANTHER" id="PTHR42953">
    <property type="entry name" value="HIGH-AFFINITY ZINC UPTAKE SYSTEM PROTEIN ZNUA-RELATED"/>
    <property type="match status" value="1"/>
</dbReference>
<gene>
    <name evidence="6" type="ORF">WMO41_05240</name>
</gene>
<dbReference type="PRINTS" id="PR00691">
    <property type="entry name" value="ADHESINB"/>
</dbReference>
<evidence type="ECO:0000256" key="5">
    <source>
        <dbReference type="SAM" id="MobiDB-lite"/>
    </source>
</evidence>
<comment type="similarity">
    <text evidence="1 4">Belongs to the bacterial solute-binding protein 9 family.</text>
</comment>
<dbReference type="InterPro" id="IPR006127">
    <property type="entry name" value="ZnuA-like"/>
</dbReference>
<evidence type="ECO:0000313" key="6">
    <source>
        <dbReference type="EMBL" id="MEQ2562566.1"/>
    </source>
</evidence>
<evidence type="ECO:0000256" key="2">
    <source>
        <dbReference type="ARBA" id="ARBA00022448"/>
    </source>
</evidence>
<evidence type="ECO:0000313" key="7">
    <source>
        <dbReference type="Proteomes" id="UP001437460"/>
    </source>
</evidence>
<dbReference type="SUPFAM" id="SSF53807">
    <property type="entry name" value="Helical backbone' metal receptor"/>
    <property type="match status" value="1"/>
</dbReference>
<reference evidence="6 7" key="1">
    <citation type="submission" date="2024-03" db="EMBL/GenBank/DDBJ databases">
        <title>Human intestinal bacterial collection.</title>
        <authorList>
            <person name="Pauvert C."/>
            <person name="Hitch T.C.A."/>
            <person name="Clavel T."/>
        </authorList>
    </citation>
    <scope>NUCLEOTIDE SEQUENCE [LARGE SCALE GENOMIC DNA]</scope>
    <source>
        <strain evidence="6 7">CLA-AP-H27</strain>
    </source>
</reference>
<dbReference type="InterPro" id="IPR050492">
    <property type="entry name" value="Bact_metal-bind_prot9"/>
</dbReference>
<accession>A0ABV1HJS4</accession>
<dbReference type="PANTHER" id="PTHR42953:SF3">
    <property type="entry name" value="HIGH-AFFINITY ZINC UPTAKE SYSTEM PROTEIN ZNUA"/>
    <property type="match status" value="1"/>
</dbReference>
<sequence length="400" mass="44548">MRTRRLNTVVGQKKGSWSSHVFGTRLAAAFLGVSLILSGCAQAGGNQGAFDASSEQSGKLKVAVTLFPYYDFVRQIAGDQVDLQMVIPAGMDSHSFEPTPADIRTIQHADVLISNGGTMEHWLDETLAALDTTNMTIVTMMDYVDTVQEEIVEGMEDAEHDHDHAHVHAAEDHDHSNETPEDHAAHAHKADDYDHSNETPEEHAAHAYEADPHDYVDHDGHEEEIEYDEHIWTSPVNAMKLVDVIGDTLAEADPAHADTYHQGAANYKKELEEIDAGFREVSANRKRNMIVMGDKFPFRYLADEYQLDYRAAFSGCSSDTEPSAKTIAYLIDKVKEEQIPAVYYLELSSHRVSEIIGEETGAEPLLLHSCHNVTRAQFDAGITYAELMRQNIENLRKGID</sequence>
<organism evidence="6 7">
    <name type="scientific">Ventrimonas faecis</name>
    <dbReference type="NCBI Taxonomy" id="3133170"/>
    <lineage>
        <taxon>Bacteria</taxon>
        <taxon>Bacillati</taxon>
        <taxon>Bacillota</taxon>
        <taxon>Clostridia</taxon>
        <taxon>Lachnospirales</taxon>
        <taxon>Lachnospiraceae</taxon>
        <taxon>Ventrimonas</taxon>
    </lineage>
</organism>
<dbReference type="RefSeq" id="WP_349228856.1">
    <property type="nucleotide sequence ID" value="NZ_JBBMFJ010000007.1"/>
</dbReference>
<dbReference type="PRINTS" id="PR00690">
    <property type="entry name" value="ADHESNFAMILY"/>
</dbReference>
<comment type="caution">
    <text evidence="6">The sequence shown here is derived from an EMBL/GenBank/DDBJ whole genome shotgun (WGS) entry which is preliminary data.</text>
</comment>
<dbReference type="InterPro" id="IPR006128">
    <property type="entry name" value="Lipoprotein_PsaA-like"/>
</dbReference>
<keyword evidence="3" id="KW-0732">Signal</keyword>
<protein>
    <submittedName>
        <fullName evidence="6">Metal ABC transporter substrate-binding protein</fullName>
    </submittedName>
</protein>
<dbReference type="InterPro" id="IPR006129">
    <property type="entry name" value="AdhesinB"/>
</dbReference>
<dbReference type="Proteomes" id="UP001437460">
    <property type="component" value="Unassembled WGS sequence"/>
</dbReference>
<dbReference type="Gene3D" id="3.40.50.1980">
    <property type="entry name" value="Nitrogenase molybdenum iron protein domain"/>
    <property type="match status" value="2"/>
</dbReference>
<dbReference type="Pfam" id="PF01297">
    <property type="entry name" value="ZnuA"/>
    <property type="match status" value="1"/>
</dbReference>
<keyword evidence="2 4" id="KW-0813">Transport</keyword>
<name>A0ABV1HJS4_9FIRM</name>
<proteinExistence type="inferred from homology"/>
<feature type="region of interest" description="Disordered" evidence="5">
    <location>
        <begin position="167"/>
        <end position="203"/>
    </location>
</feature>